<dbReference type="RefSeq" id="WP_283343712.1">
    <property type="nucleotide sequence ID" value="NZ_JASHIF010000003.1"/>
</dbReference>
<organism evidence="3 4">
    <name type="scientific">Flectobacillus roseus</name>
    <dbReference type="NCBI Taxonomy" id="502259"/>
    <lineage>
        <taxon>Bacteria</taxon>
        <taxon>Pseudomonadati</taxon>
        <taxon>Bacteroidota</taxon>
        <taxon>Cytophagia</taxon>
        <taxon>Cytophagales</taxon>
        <taxon>Flectobacillaceae</taxon>
        <taxon>Flectobacillus</taxon>
    </lineage>
</organism>
<evidence type="ECO:0000256" key="2">
    <source>
        <dbReference type="SAM" id="SignalP"/>
    </source>
</evidence>
<keyword evidence="1" id="KW-0175">Coiled coil</keyword>
<sequence>MKLLQSVIAFILCCLFSTNTFAEGGIKGSIKNVKGEALSFASIIIKGQNKGTMANEDGLYELALPSGTYTVVFQYLSHKSLEKTVNVQNDYVTLNVNLEEQSISLNEVKFSAKTEDPAYTIMRKAISMARFHILEVNNYTARTYVKGTGKINSVSKLLKAVAGNKMEKELGIKIGQTYILESINDINFSQPNTVKEKIVSSRSNFPKQIQQSSGNIITFARTNFYVPNMGGLVSPLSPSALAYYKFSFEGMFEDRGVQVNKIKVTPKSWGPDVFSGTINIIEDTWAIHSLDLKFNDENGNYTLKQLYSPFKDVWMPVYMDSGFSFDAFGIVAEGRYVTNVRNYNLTVNPKYHQQPVVIDEKIDKAEAKELKGQKVDKNLALKQQSMTRKQLKKVLKDLEKEDKAEKKAQNQDVNVIRDYSLDVDSLSTKRSNDFWNTERQVPLTEYEVVGYKQADSLNKVNEGQIKKDSIKNLPKFKLSHIWSGHTYNYGPRTPLYGYQKTLSFSSPAMANSNVDGSYYNTVEGFYLETGLKYIKRNKLLSRLEIGTDLRYSFGRNKLTGLLYGTFVHKYTQLSVKGGQFVYQYNQNQPITPFVNSIYSLLFEQNYMKVYEKAFGQIELRHQISPKLTGSLSFETAQRHILENIANTKPIFDNKNREFSSNLPTNSELPNVSWTNHSIQILSAGLSIRPFAKTSKFNGREFISNYRNPNFRIRSKWGFSKEGDFNNTEIEYEQVFNLNRLGDLRLMVTAGDFLKKPSYFLDYKHFNGNQVLFRREGLFNSFRNLDYYNYSTNGSYVEAHAQQDFRSLLLTKINLLRLYGLKESVFANYLFTGNKNFNYLEVGYGVSGIGKIFGLEVVSNFINGKYDATALRVKFSR</sequence>
<dbReference type="SUPFAM" id="SSF49464">
    <property type="entry name" value="Carboxypeptidase regulatory domain-like"/>
    <property type="match status" value="1"/>
</dbReference>
<feature type="coiled-coil region" evidence="1">
    <location>
        <begin position="381"/>
        <end position="411"/>
    </location>
</feature>
<dbReference type="Pfam" id="PF13715">
    <property type="entry name" value="CarbopepD_reg_2"/>
    <property type="match status" value="1"/>
</dbReference>
<evidence type="ECO:0000313" key="3">
    <source>
        <dbReference type="EMBL" id="MDI9858516.1"/>
    </source>
</evidence>
<feature type="chain" id="PRO_5045608529" evidence="2">
    <location>
        <begin position="23"/>
        <end position="876"/>
    </location>
</feature>
<feature type="signal peptide" evidence="2">
    <location>
        <begin position="1"/>
        <end position="22"/>
    </location>
</feature>
<dbReference type="Proteomes" id="UP001236507">
    <property type="component" value="Unassembled WGS sequence"/>
</dbReference>
<evidence type="ECO:0000313" key="4">
    <source>
        <dbReference type="Proteomes" id="UP001236507"/>
    </source>
</evidence>
<gene>
    <name evidence="3" type="ORF">QM524_04785</name>
</gene>
<dbReference type="EMBL" id="JASHIF010000003">
    <property type="protein sequence ID" value="MDI9858516.1"/>
    <property type="molecule type" value="Genomic_DNA"/>
</dbReference>
<protein>
    <submittedName>
        <fullName evidence="3">DUF5686 and carboxypeptidase regulatory-like domain-containing protein</fullName>
    </submittedName>
</protein>
<name>A0ABT6Y4Q5_9BACT</name>
<proteinExistence type="predicted"/>
<dbReference type="Pfam" id="PF18939">
    <property type="entry name" value="DUF5686"/>
    <property type="match status" value="1"/>
</dbReference>
<comment type="caution">
    <text evidence="3">The sequence shown here is derived from an EMBL/GenBank/DDBJ whole genome shotgun (WGS) entry which is preliminary data.</text>
</comment>
<dbReference type="InterPro" id="IPR008969">
    <property type="entry name" value="CarboxyPept-like_regulatory"/>
</dbReference>
<evidence type="ECO:0000256" key="1">
    <source>
        <dbReference type="SAM" id="Coils"/>
    </source>
</evidence>
<dbReference type="Gene3D" id="2.60.40.1120">
    <property type="entry name" value="Carboxypeptidase-like, regulatory domain"/>
    <property type="match status" value="1"/>
</dbReference>
<keyword evidence="2" id="KW-0732">Signal</keyword>
<dbReference type="InterPro" id="IPR043741">
    <property type="entry name" value="DUF5686"/>
</dbReference>
<accession>A0ABT6Y4Q5</accession>
<keyword evidence="4" id="KW-1185">Reference proteome</keyword>
<reference evidence="3 4" key="1">
    <citation type="submission" date="2023-05" db="EMBL/GenBank/DDBJ databases">
        <title>Novel species of genus Flectobacillus isolated from stream in China.</title>
        <authorList>
            <person name="Lu H."/>
        </authorList>
    </citation>
    <scope>NUCLEOTIDE SEQUENCE [LARGE SCALE GENOMIC DNA]</scope>
    <source>
        <strain evidence="3 4">KCTC 42575</strain>
    </source>
</reference>